<dbReference type="Proteomes" id="UP000032180">
    <property type="component" value="Chromosome 2"/>
</dbReference>
<name>A0A0D9VF52_9ORYZ</name>
<accession>A0A0D9VF52</accession>
<protein>
    <submittedName>
        <fullName evidence="3">Uncharacterized protein</fullName>
    </submittedName>
</protein>
<evidence type="ECO:0000313" key="4">
    <source>
        <dbReference type="Proteomes" id="UP000032180"/>
    </source>
</evidence>
<dbReference type="Gramene" id="LPERR02G11240.1">
    <property type="protein sequence ID" value="LPERR02G11240.1"/>
    <property type="gene ID" value="LPERR02G11240"/>
</dbReference>
<proteinExistence type="predicted"/>
<feature type="coiled-coil region" evidence="1">
    <location>
        <begin position="140"/>
        <end position="220"/>
    </location>
</feature>
<keyword evidence="1" id="KW-0175">Coiled coil</keyword>
<reference evidence="3 4" key="1">
    <citation type="submission" date="2012-08" db="EMBL/GenBank/DDBJ databases">
        <title>Oryza genome evolution.</title>
        <authorList>
            <person name="Wing R.A."/>
        </authorList>
    </citation>
    <scope>NUCLEOTIDE SEQUENCE</scope>
</reference>
<reference evidence="4" key="2">
    <citation type="submission" date="2013-12" db="EMBL/GenBank/DDBJ databases">
        <authorList>
            <person name="Yu Y."/>
            <person name="Lee S."/>
            <person name="de Baynast K."/>
            <person name="Wissotski M."/>
            <person name="Liu L."/>
            <person name="Talag J."/>
            <person name="Goicoechea J."/>
            <person name="Angelova A."/>
            <person name="Jetty R."/>
            <person name="Kudrna D."/>
            <person name="Golser W."/>
            <person name="Rivera L."/>
            <person name="Zhang J."/>
            <person name="Wing R."/>
        </authorList>
    </citation>
    <scope>NUCLEOTIDE SEQUENCE</scope>
</reference>
<evidence type="ECO:0000256" key="2">
    <source>
        <dbReference type="SAM" id="MobiDB-lite"/>
    </source>
</evidence>
<dbReference type="EnsemblPlants" id="LPERR02G11240.1">
    <property type="protein sequence ID" value="LPERR02G11240.1"/>
    <property type="gene ID" value="LPERR02G11240"/>
</dbReference>
<dbReference type="HOGENOM" id="CLU_036755_1_0_1"/>
<evidence type="ECO:0000313" key="3">
    <source>
        <dbReference type="EnsemblPlants" id="LPERR02G11240.1"/>
    </source>
</evidence>
<organism evidence="3 4">
    <name type="scientific">Leersia perrieri</name>
    <dbReference type="NCBI Taxonomy" id="77586"/>
    <lineage>
        <taxon>Eukaryota</taxon>
        <taxon>Viridiplantae</taxon>
        <taxon>Streptophyta</taxon>
        <taxon>Embryophyta</taxon>
        <taxon>Tracheophyta</taxon>
        <taxon>Spermatophyta</taxon>
        <taxon>Magnoliopsida</taxon>
        <taxon>Liliopsida</taxon>
        <taxon>Poales</taxon>
        <taxon>Poaceae</taxon>
        <taxon>BOP clade</taxon>
        <taxon>Oryzoideae</taxon>
        <taxon>Oryzeae</taxon>
        <taxon>Oryzinae</taxon>
        <taxon>Leersia</taxon>
    </lineage>
</organism>
<sequence>MKICSVMAQAATSFDNTPTATLAIVTKATPSPAPAFTTVVDTPSAKKGKQVQDSPAAIEPTTGSDSERIVSEEIIGWRYGPNPDQVVLMDRVEDQKNMTRLNQLISESSGLVQPVSSRLHILKLITTDIASPDPALVEVKKQAEEQILKLQAELTLLQGKNEELIEEKKSAEEKLPHAVVLNVKSHEQANYYKDKLETLLKKHEELKAKSAKELSAMKTKHNEEFLKMKTELDRARKVNTEFCQAAEPILDNLHAATAGTNTSSFETVIDLLQSAPSRLKKIILESASVACGQTLAVIRSLYPKLDLTPITLGYADGTTTEKALELLDEVDGMAQIMAKDALYPEEENDDE</sequence>
<dbReference type="AlphaFoldDB" id="A0A0D9VF52"/>
<reference evidence="3" key="3">
    <citation type="submission" date="2015-04" db="UniProtKB">
        <authorList>
            <consortium name="EnsemblPlants"/>
        </authorList>
    </citation>
    <scope>IDENTIFICATION</scope>
</reference>
<keyword evidence="4" id="KW-1185">Reference proteome</keyword>
<feature type="region of interest" description="Disordered" evidence="2">
    <location>
        <begin position="42"/>
        <end position="65"/>
    </location>
</feature>
<evidence type="ECO:0000256" key="1">
    <source>
        <dbReference type="SAM" id="Coils"/>
    </source>
</evidence>